<feature type="region of interest" description="Disordered" evidence="1">
    <location>
        <begin position="623"/>
        <end position="653"/>
    </location>
</feature>
<feature type="compositionally biased region" description="Basic and acidic residues" evidence="1">
    <location>
        <begin position="1162"/>
        <end position="1175"/>
    </location>
</feature>
<feature type="compositionally biased region" description="Basic and acidic residues" evidence="1">
    <location>
        <begin position="966"/>
        <end position="978"/>
    </location>
</feature>
<feature type="region of interest" description="Disordered" evidence="1">
    <location>
        <begin position="242"/>
        <end position="268"/>
    </location>
</feature>
<feature type="region of interest" description="Disordered" evidence="1">
    <location>
        <begin position="308"/>
        <end position="339"/>
    </location>
</feature>
<feature type="compositionally biased region" description="Polar residues" evidence="1">
    <location>
        <begin position="1737"/>
        <end position="1752"/>
    </location>
</feature>
<feature type="region of interest" description="Disordered" evidence="1">
    <location>
        <begin position="1730"/>
        <end position="1752"/>
    </location>
</feature>
<feature type="region of interest" description="Disordered" evidence="1">
    <location>
        <begin position="826"/>
        <end position="993"/>
    </location>
</feature>
<feature type="compositionally biased region" description="Basic and acidic residues" evidence="1">
    <location>
        <begin position="869"/>
        <end position="883"/>
    </location>
</feature>
<proteinExistence type="predicted"/>
<dbReference type="EMBL" id="OZ034836">
    <property type="protein sequence ID" value="CAL1677986.1"/>
    <property type="molecule type" value="Genomic_DNA"/>
</dbReference>
<feature type="domain" description="Genetic suppressor element-like" evidence="2">
    <location>
        <begin position="1928"/>
        <end position="2061"/>
    </location>
</feature>
<feature type="compositionally biased region" description="Pro residues" evidence="1">
    <location>
        <begin position="1240"/>
        <end position="1249"/>
    </location>
</feature>
<feature type="compositionally biased region" description="Low complexity" evidence="1">
    <location>
        <begin position="1186"/>
        <end position="1220"/>
    </location>
</feature>
<feature type="region of interest" description="Disordered" evidence="1">
    <location>
        <begin position="1298"/>
        <end position="1322"/>
    </location>
</feature>
<gene>
    <name evidence="3" type="ORF">LPLAT_LOCUS3909</name>
</gene>
<feature type="region of interest" description="Disordered" evidence="1">
    <location>
        <begin position="1934"/>
        <end position="1967"/>
    </location>
</feature>
<name>A0AAV2NFS7_9HYME</name>
<accession>A0AAV2NFS7</accession>
<keyword evidence="4" id="KW-1185">Reference proteome</keyword>
<feature type="compositionally biased region" description="Polar residues" evidence="1">
    <location>
        <begin position="216"/>
        <end position="226"/>
    </location>
</feature>
<evidence type="ECO:0000256" key="1">
    <source>
        <dbReference type="SAM" id="MobiDB-lite"/>
    </source>
</evidence>
<feature type="region of interest" description="Disordered" evidence="1">
    <location>
        <begin position="156"/>
        <end position="195"/>
    </location>
</feature>
<feature type="compositionally biased region" description="Low complexity" evidence="1">
    <location>
        <begin position="1595"/>
        <end position="1620"/>
    </location>
</feature>
<organism evidence="3 4">
    <name type="scientific">Lasius platythorax</name>
    <dbReference type="NCBI Taxonomy" id="488582"/>
    <lineage>
        <taxon>Eukaryota</taxon>
        <taxon>Metazoa</taxon>
        <taxon>Ecdysozoa</taxon>
        <taxon>Arthropoda</taxon>
        <taxon>Hexapoda</taxon>
        <taxon>Insecta</taxon>
        <taxon>Pterygota</taxon>
        <taxon>Neoptera</taxon>
        <taxon>Endopterygota</taxon>
        <taxon>Hymenoptera</taxon>
        <taxon>Apocrita</taxon>
        <taxon>Aculeata</taxon>
        <taxon>Formicoidea</taxon>
        <taxon>Formicidae</taxon>
        <taxon>Formicinae</taxon>
        <taxon>Lasius</taxon>
        <taxon>Lasius</taxon>
    </lineage>
</organism>
<protein>
    <recommendedName>
        <fullName evidence="2">Genetic suppressor element-like domain-containing protein</fullName>
    </recommendedName>
</protein>
<feature type="compositionally biased region" description="Polar residues" evidence="1">
    <location>
        <begin position="1563"/>
        <end position="1578"/>
    </location>
</feature>
<dbReference type="InterPro" id="IPR022207">
    <property type="entry name" value="GSE-like"/>
</dbReference>
<dbReference type="PANTHER" id="PTHR40240:SF1">
    <property type="entry name" value="PLEXUS, ISOFORM A"/>
    <property type="match status" value="1"/>
</dbReference>
<feature type="compositionally biased region" description="Polar residues" evidence="1">
    <location>
        <begin position="1648"/>
        <end position="1661"/>
    </location>
</feature>
<feature type="compositionally biased region" description="Low complexity" evidence="1">
    <location>
        <begin position="1464"/>
        <end position="1478"/>
    </location>
</feature>
<evidence type="ECO:0000313" key="4">
    <source>
        <dbReference type="Proteomes" id="UP001497644"/>
    </source>
</evidence>
<feature type="region of interest" description="Disordered" evidence="1">
    <location>
        <begin position="1563"/>
        <end position="1661"/>
    </location>
</feature>
<feature type="compositionally biased region" description="Polar residues" evidence="1">
    <location>
        <begin position="467"/>
        <end position="478"/>
    </location>
</feature>
<feature type="region of interest" description="Disordered" evidence="1">
    <location>
        <begin position="1"/>
        <end position="26"/>
    </location>
</feature>
<feature type="region of interest" description="Disordered" evidence="1">
    <location>
        <begin position="1384"/>
        <end position="1478"/>
    </location>
</feature>
<reference evidence="3" key="1">
    <citation type="submission" date="2024-04" db="EMBL/GenBank/DDBJ databases">
        <authorList>
            <consortium name="Molecular Ecology Group"/>
        </authorList>
    </citation>
    <scope>NUCLEOTIDE SEQUENCE</scope>
</reference>
<feature type="compositionally biased region" description="Polar residues" evidence="1">
    <location>
        <begin position="638"/>
        <end position="653"/>
    </location>
</feature>
<sequence>MEGKLYVKNEPGLEGQSLANPQPNPPVEDGGGARICFVCGAGGHSEQHWLRVKPSPDGAPNEPYFPFLVSHEPPSGYRGEGGRSGAVKACNLCYSVLLQQWEGYEREARPHNQRIYWLKRCDGGSFTGAEMALQGEYAAQVLGLTNDQAPQLRQENRPAGISPRLPPNSPSPRVEQIRPPSNSVELPRPHSNAAETHRHLEQTRLTMESPHHRLQSPHQRLQSPRQSVEDARISNEAALDLRHAPRSSPAPQSTLPPQPSAIYSGGSSSSVGTDILDLSMPDKNSVTEVCYVCGDEFKRGSLSHIAAKPLPNPPHPSSSPPPFFPSLMLHPRPSRSRPMDSAGRVQACSACQNHLLLQWKAYTRQGVPHGDRNYTLRKRQAPAMDTTTFICYTCALEYPSSSIRLLYCCPNPEKEAYFPYIYSLRPPLGASPISPQGMVQVCSICYRAIPHKQQMHIVENHEAQPTGQNMDFRQQGTSPRPAVAKSPANSAGSDIRFKPYDLNKSTVANKQRSTTVKAPIPGQRNSPSNGPAENGTVALGQNYRCYICERLYPRTHMEWLSTSPEGMNSHAMHFPCLRNMARTSENACMDSHGRVLACSHCVNHLAQQWESMDAERVPLERRRYDIPSPHPNGDVNRSIATPPSSSSDRTFASNPGTSSSSIYCFLCGLHSDLTLARVLYGRPQGRNAPFFPELLRHQSPPNAEQLREDGSALVCTFCYHSLLAQWRRYESLSSGQQVNAAERQYNTHDYCCYVCGITTYRKRVRSLPVKDFPFLRYHRQPEKSLLLENGDFAVVCLDCYETLRTQSLEYERWGLPVEKREYNWIVQPPPPEDSPDAAIARLPSGERSEKVVPPTLTVRPARKNCSPKAPDKKAPAKIPEKEQGLQPASTKAQPTSIGKSHRPSSGVLPQGHTPGPGPGGQQNSRSFAAALRNLAKQAGPAPQEEEPRASPKNRAPPPLVRGPSPAKERSTHERRPEEIPSLYTTTARPVETSKHSVTAAASELLARSGFQPYRPEHHPAHPPAFALDPATYSAYHPSLYPPPHLQHAYRLEEQLYLERCGMIRPPLFPGLPSYPLYGLRYSPDMLPPPPASLGLMSPVMHERLKLEEEHRLRQVREQAALREEEERRRAARSSAPAAPVPAPAPASADTAARKPTITAQMHSERDRERDSRERQSSSGGGGGSVGNNSSGGSNVNNSTGNSGSNNTSNTSNANSNGSAVTIGSNHHQSRKEEQQSAAPPVVPPPPAPSDPTAAAASAATIYHSRLPPFPSPAAPIGPSLGSTSICSASSASIPPPLGSTLPTLNLGPPPPPTAISSAPIGPPPMPSIPSLTPGVIGPPPLSLGISLTPIISIPSLHLPPVPSSTIHSSQHAATIMSSATTTVTSSIYHQQQQQHQQQQPPSQQHQQRANSTSSTTITSSMSNAMTTHVAPTPPNSSLNSMNHIARKSPPLSHGVHGVPRSKDTLSTATTTTGTLPTTMPTTAIITTTAMNITTTSQPAFVRPFEDSFRSSSTKTQRQPIMNSHNHSIVNQIGHHEPSSLKSSSMTPITSQAVGNQVIQENNSSTMDSKCMSNQQAFSQPIPYPPPQQQYHHPHISVSHVPSLYKSPHFSSSSSSSSSPHQQHHSQSKLNVSMVNTSNNNHGSSGTSVVTNSNGTKQQNAHLNVSESHQTMTANQRNDSITNNCVSNEKAMSNSTFSINNQVTNSSKIANHTSAHHKNNSDVAAKDNKLNADEKSVSESPIRQPQSSNQNHVATNSLQEKTSILHLPFEQQEKGLPPFHPVNYTVGEKECKNEINCNKTQCDQNNVLSTLPFQSSFKFSINDIAQKPMDTTQLMQSIKSEEVLRTCQNVSNVLLQIPKYQEKLLNFSTSNNELKTTAFCFTDKCNNLTEISVKCEPAVLNVPDLSKALVAKQDVITSSEKSFLMPEMQKELTSSLDLAEKRRKRRREKNTSVTCSSDSEGEEETKDVDLWITKGPPAKLQYSDDKLTFLAMFGLTTLTVRNEIELCKVEKRYRLNPDPPELPLEVEPVIESVLPIPHEHPDVLLHTPDFEPKVGFLRTIGLDIMPPNKRDEAEVTWQYVLADRKKRKSANSVTAYCERIAKVYSKNPPALPKPPQKMRLLDRIKVKPTSERPPPLPPLVPNIVPMYYPTLPMPGENGVKQHCKTIDISESTDEINERKEKPRWTGIEDVMFAYKEYLKEKALERKILTSETSKLIAQYNSLHSEAVQLEQKIYELLSARTALDSERRMLSDKIERINALVRNLR</sequence>
<feature type="region of interest" description="Disordered" evidence="1">
    <location>
        <begin position="207"/>
        <end position="230"/>
    </location>
</feature>
<feature type="region of interest" description="Disordered" evidence="1">
    <location>
        <begin position="1120"/>
        <end position="1257"/>
    </location>
</feature>
<dbReference type="PANTHER" id="PTHR40240">
    <property type="entry name" value="PLEXUS, ISOFORM A"/>
    <property type="match status" value="1"/>
</dbReference>
<feature type="compositionally biased region" description="Low complexity" evidence="1">
    <location>
        <begin position="1635"/>
        <end position="1647"/>
    </location>
</feature>
<dbReference type="Pfam" id="PF12540">
    <property type="entry name" value="DUF3736"/>
    <property type="match status" value="1"/>
</dbReference>
<feature type="compositionally biased region" description="Low complexity" evidence="1">
    <location>
        <begin position="1389"/>
        <end position="1427"/>
    </location>
</feature>
<dbReference type="Proteomes" id="UP001497644">
    <property type="component" value="Chromosome 13"/>
</dbReference>
<evidence type="ECO:0000259" key="2">
    <source>
        <dbReference type="Pfam" id="PF12540"/>
    </source>
</evidence>
<feature type="compositionally biased region" description="Polar residues" evidence="1">
    <location>
        <begin position="886"/>
        <end position="898"/>
    </location>
</feature>
<feature type="compositionally biased region" description="Pro residues" evidence="1">
    <location>
        <begin position="310"/>
        <end position="324"/>
    </location>
</feature>
<feature type="compositionally biased region" description="Polar residues" evidence="1">
    <location>
        <begin position="503"/>
        <end position="516"/>
    </location>
</feature>
<feature type="region of interest" description="Disordered" evidence="1">
    <location>
        <begin position="467"/>
        <end position="535"/>
    </location>
</feature>
<evidence type="ECO:0000313" key="3">
    <source>
        <dbReference type="EMBL" id="CAL1677986.1"/>
    </source>
</evidence>